<dbReference type="Pfam" id="PF20409">
    <property type="entry name" value="SnoaL_5"/>
    <property type="match status" value="1"/>
</dbReference>
<protein>
    <recommendedName>
        <fullName evidence="1">SnoaL-like domain-containing protein</fullName>
    </recommendedName>
</protein>
<gene>
    <name evidence="2" type="ORF">Nkreftii_003331</name>
</gene>
<dbReference type="AlphaFoldDB" id="A0A7S8FGU9"/>
<evidence type="ECO:0000313" key="3">
    <source>
        <dbReference type="Proteomes" id="UP000593737"/>
    </source>
</evidence>
<dbReference type="InterPro" id="IPR032710">
    <property type="entry name" value="NTF2-like_dom_sf"/>
</dbReference>
<proteinExistence type="predicted"/>
<dbReference type="Gene3D" id="3.10.450.50">
    <property type="match status" value="1"/>
</dbReference>
<dbReference type="PANTHER" id="PTHR34003">
    <property type="entry name" value="BLL2395 PROTEIN"/>
    <property type="match status" value="1"/>
</dbReference>
<name>A0A7S8FGU9_9BACT</name>
<organism evidence="2 3">
    <name type="scientific">Candidatus Nitrospira kreftii</name>
    <dbReference type="NCBI Taxonomy" id="2652173"/>
    <lineage>
        <taxon>Bacteria</taxon>
        <taxon>Pseudomonadati</taxon>
        <taxon>Nitrospirota</taxon>
        <taxon>Nitrospiria</taxon>
        <taxon>Nitrospirales</taxon>
        <taxon>Nitrospiraceae</taxon>
        <taxon>Nitrospira</taxon>
    </lineage>
</organism>
<accession>A0A7S8FGU9</accession>
<evidence type="ECO:0000313" key="2">
    <source>
        <dbReference type="EMBL" id="QPD05557.1"/>
    </source>
</evidence>
<sequence length="122" mass="13881">MSTTNLQQRLNGLFGYIRQGKIIEAMTEFYDKDAAMQENANPPTVGQAANIEREKQFMSGVKEWKGFNVTASAVGDNVTFYECSLDFIATNGQAVHMEQVVVSKWNKDKIIHERFYYDASKK</sequence>
<dbReference type="PANTHER" id="PTHR34003:SF2">
    <property type="entry name" value="SNOAL-LIKE DOMAIN-CONTAINING PROTEIN"/>
    <property type="match status" value="1"/>
</dbReference>
<dbReference type="EMBL" id="CP047423">
    <property type="protein sequence ID" value="QPD05557.1"/>
    <property type="molecule type" value="Genomic_DNA"/>
</dbReference>
<evidence type="ECO:0000259" key="1">
    <source>
        <dbReference type="Pfam" id="PF20409"/>
    </source>
</evidence>
<dbReference type="SUPFAM" id="SSF54427">
    <property type="entry name" value="NTF2-like"/>
    <property type="match status" value="1"/>
</dbReference>
<reference evidence="2 3" key="1">
    <citation type="journal article" date="2020" name="ISME J.">
        <title>Enrichment and physiological characterization of a novel comammox Nitrospira indicates ammonium inhibition of complete nitrification.</title>
        <authorList>
            <person name="Sakoula D."/>
            <person name="Koch H."/>
            <person name="Frank J."/>
            <person name="Jetten M.S.M."/>
            <person name="van Kessel M.A.H.J."/>
            <person name="Lucker S."/>
        </authorList>
    </citation>
    <scope>NUCLEOTIDE SEQUENCE [LARGE SCALE GENOMIC DNA]</scope>
    <source>
        <strain evidence="2">Comreactor17</strain>
    </source>
</reference>
<feature type="domain" description="SnoaL-like" evidence="1">
    <location>
        <begin position="14"/>
        <end position="117"/>
    </location>
</feature>
<dbReference type="Proteomes" id="UP000593737">
    <property type="component" value="Chromosome"/>
</dbReference>
<dbReference type="KEGG" id="nkf:Nkreftii_003331"/>
<dbReference type="InterPro" id="IPR046860">
    <property type="entry name" value="SnoaL_5"/>
</dbReference>